<dbReference type="InterPro" id="IPR058637">
    <property type="entry name" value="YknX-like_C"/>
</dbReference>
<evidence type="ECO:0000259" key="10">
    <source>
        <dbReference type="Pfam" id="PF25944"/>
    </source>
</evidence>
<dbReference type="Gene3D" id="1.10.287.470">
    <property type="entry name" value="Helix hairpin bin"/>
    <property type="match status" value="1"/>
</dbReference>
<dbReference type="PANTHER" id="PTHR30469">
    <property type="entry name" value="MULTIDRUG RESISTANCE PROTEIN MDTA"/>
    <property type="match status" value="1"/>
</dbReference>
<dbReference type="STRING" id="1538553.JT25_022640"/>
<evidence type="ECO:0000259" key="9">
    <source>
        <dbReference type="Pfam" id="PF25917"/>
    </source>
</evidence>
<dbReference type="OrthoDB" id="9783047at2"/>
<dbReference type="RefSeq" id="WP_062329715.1">
    <property type="nucleotide sequence ID" value="NZ_CP014476.1"/>
</dbReference>
<dbReference type="SUPFAM" id="SSF111369">
    <property type="entry name" value="HlyD-like secretion proteins"/>
    <property type="match status" value="1"/>
</dbReference>
<dbReference type="PANTHER" id="PTHR30469:SF12">
    <property type="entry name" value="MULTIDRUG RESISTANCE PROTEIN MDTA"/>
    <property type="match status" value="1"/>
</dbReference>
<comment type="similarity">
    <text evidence="2">Belongs to the membrane fusion protein (MFP) (TC 8.A.1) family.</text>
</comment>
<evidence type="ECO:0000256" key="3">
    <source>
        <dbReference type="ARBA" id="ARBA00022448"/>
    </source>
</evidence>
<evidence type="ECO:0000256" key="5">
    <source>
        <dbReference type="ARBA" id="ARBA00022519"/>
    </source>
</evidence>
<dbReference type="Pfam" id="PF25989">
    <property type="entry name" value="YknX_C"/>
    <property type="match status" value="1"/>
</dbReference>
<dbReference type="Pfam" id="PF25917">
    <property type="entry name" value="BSH_RND"/>
    <property type="match status" value="1"/>
</dbReference>
<keyword evidence="13" id="KW-1185">Reference proteome</keyword>
<protein>
    <submittedName>
        <fullName evidence="12">Multidrug transporter subunit MdtA</fullName>
    </submittedName>
</protein>
<evidence type="ECO:0000259" key="8">
    <source>
        <dbReference type="Pfam" id="PF25876"/>
    </source>
</evidence>
<dbReference type="Gene3D" id="2.40.30.170">
    <property type="match status" value="1"/>
</dbReference>
<dbReference type="GO" id="GO:1990281">
    <property type="term" value="C:efflux pump complex"/>
    <property type="evidence" value="ECO:0007669"/>
    <property type="project" value="TreeGrafter"/>
</dbReference>
<dbReference type="Gene3D" id="2.40.420.20">
    <property type="match status" value="1"/>
</dbReference>
<dbReference type="InterPro" id="IPR058625">
    <property type="entry name" value="MdtA-like_BSH"/>
</dbReference>
<proteinExistence type="inferred from homology"/>
<dbReference type="AlphaFoldDB" id="A0A140E774"/>
<sequence>MNQDISDLPSSSKRRPWLWTGAILVVSLAGAGVYFQHSEAAPDTKAERGGGKGRRFFEQQDSPAVVATQSAASGDFPVYLNALGTVTALRTVTVKPRVDGELVKVAFSEGQMVKAGDLLAEIDPRPFQVQLQQAQGQLLRDQALLKNAELDHARYETLLAQDSIAAQQTVTQASQVKQYQGNVEMDQALVDSAKLQLGYAKLTAPISGRAGLRQIDQGNIVRANDANGLVVITQLQPISVVFTLPEDKLPEVVKRYRDGQAINIEAYDRGGKLKLAEGKLTALDNQIDPTTGTIKLKAQFDNHEQTLFANQFVNVRMHLDTLHGVTQIPSSALQHDTQGAFVYVVDAENIAHLRRVEPGPSEGEKVAIETNLAAGEQLILTGIDRVKDGTVVDVAEKDGQAVAAKPELQPKPEDESGKRRRRG</sequence>
<accession>A0A140E774</accession>
<dbReference type="Pfam" id="PF25944">
    <property type="entry name" value="Beta-barrel_RND"/>
    <property type="match status" value="1"/>
</dbReference>
<dbReference type="InterPro" id="IPR006143">
    <property type="entry name" value="RND_pump_MFP"/>
</dbReference>
<dbReference type="NCBIfam" id="NF008589">
    <property type="entry name" value="PRK11556.1"/>
    <property type="match status" value="1"/>
</dbReference>
<feature type="compositionally biased region" description="Basic and acidic residues" evidence="7">
    <location>
        <begin position="408"/>
        <end position="417"/>
    </location>
</feature>
<dbReference type="KEGG" id="mdn:JT25_022640"/>
<keyword evidence="6" id="KW-0472">Membrane</keyword>
<keyword evidence="3" id="KW-0813">Transport</keyword>
<feature type="domain" description="Multidrug resistance protein MdtA-like alpha-helical hairpin" evidence="8">
    <location>
        <begin position="130"/>
        <end position="200"/>
    </location>
</feature>
<dbReference type="EMBL" id="CP014476">
    <property type="protein sequence ID" value="AMK79248.1"/>
    <property type="molecule type" value="Genomic_DNA"/>
</dbReference>
<evidence type="ECO:0000256" key="1">
    <source>
        <dbReference type="ARBA" id="ARBA00004236"/>
    </source>
</evidence>
<keyword evidence="5" id="KW-0997">Cell inner membrane</keyword>
<dbReference type="InterPro" id="IPR058624">
    <property type="entry name" value="MdtA-like_HH"/>
</dbReference>
<comment type="subcellular location">
    <subcellularLocation>
        <location evidence="1">Cell membrane</location>
    </subcellularLocation>
</comment>
<organism evidence="12 13">
    <name type="scientific">Methylomonas denitrificans</name>
    <dbReference type="NCBI Taxonomy" id="1538553"/>
    <lineage>
        <taxon>Bacteria</taxon>
        <taxon>Pseudomonadati</taxon>
        <taxon>Pseudomonadota</taxon>
        <taxon>Gammaproteobacteria</taxon>
        <taxon>Methylococcales</taxon>
        <taxon>Methylococcaceae</taxon>
        <taxon>Methylomonas</taxon>
    </lineage>
</organism>
<reference evidence="12 13" key="1">
    <citation type="journal article" date="2015" name="Environ. Microbiol.">
        <title>Methane oxidation coupled to nitrate reduction under hypoxia by the Gammaproteobacterium Methylomonas denitrificans, sp. nov. type strain FJG1.</title>
        <authorList>
            <person name="Kits K.D."/>
            <person name="Klotz M.G."/>
            <person name="Stein L.Y."/>
        </authorList>
    </citation>
    <scope>NUCLEOTIDE SEQUENCE [LARGE SCALE GENOMIC DNA]</scope>
    <source>
        <strain evidence="12 13">FJG1</strain>
    </source>
</reference>
<evidence type="ECO:0000256" key="2">
    <source>
        <dbReference type="ARBA" id="ARBA00009477"/>
    </source>
</evidence>
<evidence type="ECO:0000313" key="12">
    <source>
        <dbReference type="EMBL" id="AMK79248.1"/>
    </source>
</evidence>
<evidence type="ECO:0000256" key="6">
    <source>
        <dbReference type="ARBA" id="ARBA00023136"/>
    </source>
</evidence>
<evidence type="ECO:0000313" key="13">
    <source>
        <dbReference type="Proteomes" id="UP000030512"/>
    </source>
</evidence>
<evidence type="ECO:0000256" key="4">
    <source>
        <dbReference type="ARBA" id="ARBA00022475"/>
    </source>
</evidence>
<dbReference type="InterPro" id="IPR058626">
    <property type="entry name" value="MdtA-like_b-barrel"/>
</dbReference>
<dbReference type="FunFam" id="2.40.30.170:FF:000006">
    <property type="entry name" value="Multidrug resistance protein MdtA"/>
    <property type="match status" value="1"/>
</dbReference>
<dbReference type="Pfam" id="PF25876">
    <property type="entry name" value="HH_MFP_RND"/>
    <property type="match status" value="1"/>
</dbReference>
<feature type="domain" description="Multidrug resistance protein MdtA-like beta-barrel" evidence="10">
    <location>
        <begin position="237"/>
        <end position="321"/>
    </location>
</feature>
<feature type="domain" description="YknX-like C-terminal permuted SH3-like" evidence="11">
    <location>
        <begin position="325"/>
        <end position="394"/>
    </location>
</feature>
<name>A0A140E774_9GAMM</name>
<feature type="domain" description="Multidrug resistance protein MdtA-like barrel-sandwich hybrid" evidence="9">
    <location>
        <begin position="90"/>
        <end position="233"/>
    </location>
</feature>
<feature type="region of interest" description="Disordered" evidence="7">
    <location>
        <begin position="401"/>
        <end position="423"/>
    </location>
</feature>
<dbReference type="Gene3D" id="2.40.50.100">
    <property type="match status" value="1"/>
</dbReference>
<keyword evidence="4" id="KW-1003">Cell membrane</keyword>
<dbReference type="Proteomes" id="UP000030512">
    <property type="component" value="Chromosome"/>
</dbReference>
<dbReference type="NCBIfam" id="TIGR01730">
    <property type="entry name" value="RND_mfp"/>
    <property type="match status" value="1"/>
</dbReference>
<evidence type="ECO:0000256" key="7">
    <source>
        <dbReference type="SAM" id="MobiDB-lite"/>
    </source>
</evidence>
<gene>
    <name evidence="12" type="ORF">JT25_022640</name>
</gene>
<dbReference type="GO" id="GO:0015562">
    <property type="term" value="F:efflux transmembrane transporter activity"/>
    <property type="evidence" value="ECO:0007669"/>
    <property type="project" value="TreeGrafter"/>
</dbReference>
<evidence type="ECO:0000259" key="11">
    <source>
        <dbReference type="Pfam" id="PF25989"/>
    </source>
</evidence>